<dbReference type="Proteomes" id="UP001159363">
    <property type="component" value="Chromosome 9"/>
</dbReference>
<protein>
    <submittedName>
        <fullName evidence="1">Uncharacterized protein</fullName>
    </submittedName>
</protein>
<keyword evidence="2" id="KW-1185">Reference proteome</keyword>
<evidence type="ECO:0000313" key="2">
    <source>
        <dbReference type="Proteomes" id="UP001159363"/>
    </source>
</evidence>
<dbReference type="EMBL" id="JARBHB010000010">
    <property type="protein sequence ID" value="KAJ8874602.1"/>
    <property type="molecule type" value="Genomic_DNA"/>
</dbReference>
<sequence length="548" mass="61754">MAVYSFYLFSRLLYPRSYPPFRTQEEQERVTSHTAVYRSKSPNFVLVRRQPRPLIRQEEFPIGNTAVVPRVSGPRRDPHSGCVWHSPTSKTLLSSGSRKEPLIPFHSRWCAMVERLACSSPTKANRVHSPAGSLPDFRMWEPCRTMPLVGAFSRESHVFPHPFISALLHTSLNHPHRLSRRHPKSVHSLHSHSSLSSCTTGNSIDRPSDIRVLLVRPSLLPRLLHRIHMHILNHIARHRGVLKCQIIHPNLFVSHHCPHCLLAKPSNDDAAGRRHHKQCFIPIPVPNRDQDIDDRNSAVRVSVTLVHWNSGIKLKIVFELRLRAVNGATAGITETTHLPHRRTGFDSRRGHSRIFACGNCADDAAGRRVFSRISRFPCPFIPALLHTHLTSSVKNTMLKPSRSLFYSPLLAAVLRVSNRIFFFSRHSAQISCAYRKSLLLLRKRGGTPASSVYPYSYRGFCNVTTSEFTVTKSKEPKKCPFFICKSLFGVCSTKDFKLRGTVNLNTNSAVKVWRAGRCASGLGVDGEGEGGRNIANDKNKGGLYRTLI</sequence>
<gene>
    <name evidence="1" type="ORF">PR048_025468</name>
</gene>
<organism evidence="1 2">
    <name type="scientific">Dryococelus australis</name>
    <dbReference type="NCBI Taxonomy" id="614101"/>
    <lineage>
        <taxon>Eukaryota</taxon>
        <taxon>Metazoa</taxon>
        <taxon>Ecdysozoa</taxon>
        <taxon>Arthropoda</taxon>
        <taxon>Hexapoda</taxon>
        <taxon>Insecta</taxon>
        <taxon>Pterygota</taxon>
        <taxon>Neoptera</taxon>
        <taxon>Polyneoptera</taxon>
        <taxon>Phasmatodea</taxon>
        <taxon>Verophasmatodea</taxon>
        <taxon>Anareolatae</taxon>
        <taxon>Phasmatidae</taxon>
        <taxon>Eurycanthinae</taxon>
        <taxon>Dryococelus</taxon>
    </lineage>
</organism>
<comment type="caution">
    <text evidence="1">The sequence shown here is derived from an EMBL/GenBank/DDBJ whole genome shotgun (WGS) entry which is preliminary data.</text>
</comment>
<reference evidence="1 2" key="1">
    <citation type="submission" date="2023-02" db="EMBL/GenBank/DDBJ databases">
        <title>LHISI_Scaffold_Assembly.</title>
        <authorList>
            <person name="Stuart O.P."/>
            <person name="Cleave R."/>
            <person name="Magrath M.J.L."/>
            <person name="Mikheyev A.S."/>
        </authorList>
    </citation>
    <scope>NUCLEOTIDE SEQUENCE [LARGE SCALE GENOMIC DNA]</scope>
    <source>
        <strain evidence="1">Daus_M_001</strain>
        <tissue evidence="1">Leg muscle</tissue>
    </source>
</reference>
<name>A0ABQ9GRE9_9NEOP</name>
<evidence type="ECO:0000313" key="1">
    <source>
        <dbReference type="EMBL" id="KAJ8874602.1"/>
    </source>
</evidence>
<accession>A0ABQ9GRE9</accession>
<proteinExistence type="predicted"/>